<dbReference type="Proteomes" id="UP000268014">
    <property type="component" value="Unassembled WGS sequence"/>
</dbReference>
<dbReference type="AlphaFoldDB" id="A0A0N4W3J9"/>
<gene>
    <name evidence="1" type="ORF">HPLM_LOCUS4391</name>
</gene>
<evidence type="ECO:0000313" key="3">
    <source>
        <dbReference type="WBParaSite" id="HPLM_0000439901-mRNA-1"/>
    </source>
</evidence>
<organism evidence="3">
    <name type="scientific">Haemonchus placei</name>
    <name type="common">Barber's pole worm</name>
    <dbReference type="NCBI Taxonomy" id="6290"/>
    <lineage>
        <taxon>Eukaryota</taxon>
        <taxon>Metazoa</taxon>
        <taxon>Ecdysozoa</taxon>
        <taxon>Nematoda</taxon>
        <taxon>Chromadorea</taxon>
        <taxon>Rhabditida</taxon>
        <taxon>Rhabditina</taxon>
        <taxon>Rhabditomorpha</taxon>
        <taxon>Strongyloidea</taxon>
        <taxon>Trichostrongylidae</taxon>
        <taxon>Haemonchus</taxon>
    </lineage>
</organism>
<proteinExistence type="predicted"/>
<name>A0A0N4W3J9_HAEPC</name>
<dbReference type="WBParaSite" id="HPLM_0000439901-mRNA-1">
    <property type="protein sequence ID" value="HPLM_0000439901-mRNA-1"/>
    <property type="gene ID" value="HPLM_0000439901"/>
</dbReference>
<evidence type="ECO:0000313" key="1">
    <source>
        <dbReference type="EMBL" id="VDO23133.1"/>
    </source>
</evidence>
<reference evidence="1 2" key="2">
    <citation type="submission" date="2018-11" db="EMBL/GenBank/DDBJ databases">
        <authorList>
            <consortium name="Pathogen Informatics"/>
        </authorList>
    </citation>
    <scope>NUCLEOTIDE SEQUENCE [LARGE SCALE GENOMIC DNA]</scope>
    <source>
        <strain evidence="1 2">MHpl1</strain>
    </source>
</reference>
<protein>
    <submittedName>
        <fullName evidence="3">Acyl-CoA synthetase</fullName>
    </submittedName>
</protein>
<reference evidence="3" key="1">
    <citation type="submission" date="2017-02" db="UniProtKB">
        <authorList>
            <consortium name="WormBaseParasite"/>
        </authorList>
    </citation>
    <scope>IDENTIFICATION</scope>
</reference>
<sequence>MTQKDYQKSETTIYDTMAADEELAANAGGENMAVYSDEREVAIGFASFLAACRIGAVKGRLRSATSS</sequence>
<keyword evidence="2" id="KW-1185">Reference proteome</keyword>
<evidence type="ECO:0000313" key="2">
    <source>
        <dbReference type="Proteomes" id="UP000268014"/>
    </source>
</evidence>
<accession>A0A0N4W3J9</accession>
<dbReference type="EMBL" id="UZAF01016206">
    <property type="protein sequence ID" value="VDO23133.1"/>
    <property type="molecule type" value="Genomic_DNA"/>
</dbReference>